<feature type="transmembrane region" description="Helical" evidence="9">
    <location>
        <begin position="42"/>
        <end position="61"/>
    </location>
</feature>
<keyword evidence="7 9" id="KW-0472">Membrane</keyword>
<dbReference type="Proteomes" id="UP000295525">
    <property type="component" value="Unassembled WGS sequence"/>
</dbReference>
<evidence type="ECO:0000256" key="3">
    <source>
        <dbReference type="ARBA" id="ARBA00022475"/>
    </source>
</evidence>
<sequence length="300" mass="31672">MSLADIWLFLQQGILSGLVTGSVYALLAVAVVIIFKATDVPNFAAGEIFMLGGYAALFMIVALHWSYLLVIPLTLIVVSAVCAFFQRVVMERVVMNKGVGVQLVIATLGLAYVLKGLVRQTGLGDVPRSLPPLVSTDTVMIGQAILTRLDVMIFVVAIVVMLLLFFMFNYTRIGKAMRAVGMNPKAAQIVGVNLQTMRMAVWGLAGLISAVSAILITPKILMTPDIGHIVILAFAAAIVGGISSVPGAIVGGFIIGIAENLVGLFISTNAIVVAPFLAIMIVLVLRPQGILGGSLQVKKV</sequence>
<evidence type="ECO:0000256" key="5">
    <source>
        <dbReference type="ARBA" id="ARBA00022970"/>
    </source>
</evidence>
<feature type="transmembrane region" description="Helical" evidence="9">
    <location>
        <begin position="6"/>
        <end position="35"/>
    </location>
</feature>
<evidence type="ECO:0000256" key="8">
    <source>
        <dbReference type="ARBA" id="ARBA00037998"/>
    </source>
</evidence>
<dbReference type="GO" id="GO:0005886">
    <property type="term" value="C:plasma membrane"/>
    <property type="evidence" value="ECO:0007669"/>
    <property type="project" value="UniProtKB-SubCell"/>
</dbReference>
<accession>A0A4R3M2K8</accession>
<keyword evidence="4 9" id="KW-0812">Transmembrane</keyword>
<keyword evidence="6 9" id="KW-1133">Transmembrane helix</keyword>
<evidence type="ECO:0000313" key="10">
    <source>
        <dbReference type="EMBL" id="TCT07370.1"/>
    </source>
</evidence>
<feature type="transmembrane region" description="Helical" evidence="9">
    <location>
        <begin position="199"/>
        <end position="217"/>
    </location>
</feature>
<protein>
    <submittedName>
        <fullName evidence="10">Branched-chain amino acid transport system permease protein</fullName>
    </submittedName>
</protein>
<evidence type="ECO:0000256" key="1">
    <source>
        <dbReference type="ARBA" id="ARBA00004651"/>
    </source>
</evidence>
<evidence type="ECO:0000256" key="7">
    <source>
        <dbReference type="ARBA" id="ARBA00023136"/>
    </source>
</evidence>
<keyword evidence="5" id="KW-0029">Amino-acid transport</keyword>
<dbReference type="InterPro" id="IPR001851">
    <property type="entry name" value="ABC_transp_permease"/>
</dbReference>
<proteinExistence type="inferred from homology"/>
<evidence type="ECO:0000313" key="11">
    <source>
        <dbReference type="Proteomes" id="UP000295525"/>
    </source>
</evidence>
<dbReference type="CDD" id="cd06582">
    <property type="entry name" value="TM_PBP1_LivH_like"/>
    <property type="match status" value="1"/>
</dbReference>
<evidence type="ECO:0000256" key="9">
    <source>
        <dbReference type="SAM" id="Phobius"/>
    </source>
</evidence>
<dbReference type="AlphaFoldDB" id="A0A4R3M2K8"/>
<dbReference type="PANTHER" id="PTHR11795:SF445">
    <property type="entry name" value="AMINO ACID ABC TRANSPORTER PERMEASE PROTEIN"/>
    <property type="match status" value="1"/>
</dbReference>
<keyword evidence="3" id="KW-1003">Cell membrane</keyword>
<comment type="caution">
    <text evidence="10">The sequence shown here is derived from an EMBL/GenBank/DDBJ whole genome shotgun (WGS) entry which is preliminary data.</text>
</comment>
<reference evidence="10 11" key="1">
    <citation type="submission" date="2019-03" db="EMBL/GenBank/DDBJ databases">
        <title>Genomic Encyclopedia of Type Strains, Phase IV (KMG-IV): sequencing the most valuable type-strain genomes for metagenomic binning, comparative biology and taxonomic classification.</title>
        <authorList>
            <person name="Goeker M."/>
        </authorList>
    </citation>
    <scope>NUCLEOTIDE SEQUENCE [LARGE SCALE GENOMIC DNA]</scope>
    <source>
        <strain evidence="10 11">DSM 24591</strain>
    </source>
</reference>
<evidence type="ECO:0000256" key="6">
    <source>
        <dbReference type="ARBA" id="ARBA00022989"/>
    </source>
</evidence>
<feature type="transmembrane region" description="Helical" evidence="9">
    <location>
        <begin position="67"/>
        <end position="85"/>
    </location>
</feature>
<name>A0A4R3M2K8_9BURK</name>
<feature type="transmembrane region" description="Helical" evidence="9">
    <location>
        <begin position="229"/>
        <end position="255"/>
    </location>
</feature>
<gene>
    <name evidence="10" type="ORF">EDC26_10694</name>
</gene>
<dbReference type="GO" id="GO:0006865">
    <property type="term" value="P:amino acid transport"/>
    <property type="evidence" value="ECO:0007669"/>
    <property type="project" value="UniProtKB-KW"/>
</dbReference>
<dbReference type="RefSeq" id="WP_132582098.1">
    <property type="nucleotide sequence ID" value="NZ_SMAJ01000006.1"/>
</dbReference>
<dbReference type="EMBL" id="SMAJ01000006">
    <property type="protein sequence ID" value="TCT07370.1"/>
    <property type="molecule type" value="Genomic_DNA"/>
</dbReference>
<evidence type="ECO:0000256" key="2">
    <source>
        <dbReference type="ARBA" id="ARBA00022448"/>
    </source>
</evidence>
<dbReference type="GO" id="GO:0022857">
    <property type="term" value="F:transmembrane transporter activity"/>
    <property type="evidence" value="ECO:0007669"/>
    <property type="project" value="InterPro"/>
</dbReference>
<feature type="transmembrane region" description="Helical" evidence="9">
    <location>
        <begin position="149"/>
        <end position="168"/>
    </location>
</feature>
<dbReference type="OrthoDB" id="8651131at2"/>
<dbReference type="PANTHER" id="PTHR11795">
    <property type="entry name" value="BRANCHED-CHAIN AMINO ACID TRANSPORT SYSTEM PERMEASE PROTEIN LIVH"/>
    <property type="match status" value="1"/>
</dbReference>
<evidence type="ECO:0000256" key="4">
    <source>
        <dbReference type="ARBA" id="ARBA00022692"/>
    </source>
</evidence>
<dbReference type="InterPro" id="IPR052157">
    <property type="entry name" value="BCAA_transport_permease"/>
</dbReference>
<comment type="subcellular location">
    <subcellularLocation>
        <location evidence="1">Cell membrane</location>
        <topology evidence="1">Multi-pass membrane protein</topology>
    </subcellularLocation>
</comment>
<feature type="transmembrane region" description="Helical" evidence="9">
    <location>
        <begin position="261"/>
        <end position="285"/>
    </location>
</feature>
<dbReference type="Pfam" id="PF02653">
    <property type="entry name" value="BPD_transp_2"/>
    <property type="match status" value="1"/>
</dbReference>
<keyword evidence="11" id="KW-1185">Reference proteome</keyword>
<comment type="similarity">
    <text evidence="8">Belongs to the binding-protein-dependent transport system permease family. LivHM subfamily.</text>
</comment>
<organism evidence="10 11">
    <name type="scientific">Paralcaligenes ureilyticus</name>
    <dbReference type="NCBI Taxonomy" id="627131"/>
    <lineage>
        <taxon>Bacteria</taxon>
        <taxon>Pseudomonadati</taxon>
        <taxon>Pseudomonadota</taxon>
        <taxon>Betaproteobacteria</taxon>
        <taxon>Burkholderiales</taxon>
        <taxon>Alcaligenaceae</taxon>
        <taxon>Paralcaligenes</taxon>
    </lineage>
</organism>
<keyword evidence="2" id="KW-0813">Transport</keyword>